<evidence type="ECO:0000259" key="2">
    <source>
        <dbReference type="Pfam" id="PF13020"/>
    </source>
</evidence>
<gene>
    <name evidence="3" type="ORF">B0I35DRAFT_434596</name>
</gene>
<sequence length="1514" mass="172029">MDNHILTTMDGSASSKAEADAQIETRRQDLCGHGQLDPESGLMSSLQGSLEIIAEQLYRDSCHFMLELIQNADDNEFPNGETASLNFTLSSEGSVSYLRSDCNEVGFTYANLRAITLVGRSTKKSAHGGRKGFIGEKGIGFKSVFKAAEVVHVASGYYEFKFDQKELAGILVPIHSQFPAAQRLQNHTQFLLELKSMKVHDRIERDLRDIEPQLLLFLRKLRRLQIRTRQSTKVYSVRSDLSLTTQFGETSVISISNLSDGIPVEKKFVMARHTIDHMPPDKHRKGVTASEVVLAFPVKGLGVPVTKRQKVFAFLPINDYGFYFLIHADFIVVASRDCLEYDRDWNDAIRREVVQAFSEAIRRFATASSGGPESLRYMWPKYIKHHESGELFWNLLHKAIIRDIGLQPIIQSRDPTAPYYKAVNLRYVPKRFRFGAEPLFDCPSLKKTHLSFNYDKAYDELRLIGMRTLSVSDLVEQLATWLEDNGPAELSNKSNEWHRHMASLFSGETDLRQYLVTLPIVPLVDGSWVDARTDQLYLTSDIDDEHVPEGISIYLVDEHASQDPIRRSFYQFLGIPTYTTRQVCELIGELHSGTPSSMRHRNVSDMITDTAYLFRHRSLYLEASPPSIYFVVSWHGEVSCRKDQVYVTTSLEGSQVVNKYKDVARSPFFLLDERYERAICGDDWMTRGAFHRWLVEAQGVSTLPVLVRDSQLTPEWLFLRDTDVVDLLHVVKADCDNDRLHPRLLSEVPQLTVKCMDGSHCILAETAVPTRSLRQACPHILFADLPTSMDWTFLSRFNITISPTTATRLQELDALSRLPVSSVERNMVEECYRGLSLQANSSADEADILNAFESKPLVFITRPHPEWVSHKSCVWNAPAVLKLVTKLSNRYGECRTLFCELLGVSSATIEHVVNEFCSLQESSLDDTMQRFKELLGTLQEYSGDDHMFTTTQFLRLRHARVFPIIKATVAEDATEPRVVLRSILQDENWYIADRLTLDTAYRSKVDLLDLPVRDNKAFCAVLSKLGCRPKYLSSVVEEKVEPRGLVIRDLAKEKDLRIRLRCIACLGNRQNVTQSEDIVQLRTWIVPSIVITRRLGTITTEEDNSMVTFQETSGLTNVYFRERIPQSKGYNVTFMLSEFFCQQCSIRPEDKNIVNSLLCAPLEDLAEIMISNDRYLPDRVALELLQETSEIRGPQPAITRSPTIPTFPRAPSAPSAPSAHSAPRVPPVSPASPAATRPTTSRAPRSITLSIEDQFRLRDLVPSFQQRQQSVASNARQFRISRDHIARGASHARLRGERHHQSQVPEQQVTIDLATLSETESQLDHRVESEDVQIIDAPLIQTSPPTSEQVRNREIGYLGEYFIHTLFEQRIRGWTFENWTSKLRIDAGHPAFQMHERGFSDFTFVDSDGQMSAFLQQAGMNTDGGWSRSTTYHLEVKTTTGACSEPFHVSQNQLSMMRRYDSDPQHAYILLRVCNIDNIPDVKIYPRPWRLSLEGVLAFVSPTGYQVYDRGIPS</sequence>
<dbReference type="InterPro" id="IPR024975">
    <property type="entry name" value="NOV_C"/>
</dbReference>
<dbReference type="InterPro" id="IPR052957">
    <property type="entry name" value="Auxin_embryo_med"/>
</dbReference>
<comment type="caution">
    <text evidence="3">The sequence shown here is derived from an EMBL/GenBank/DDBJ whole genome shotgun (WGS) entry which is preliminary data.</text>
</comment>
<proteinExistence type="predicted"/>
<dbReference type="Gene3D" id="3.30.565.10">
    <property type="entry name" value="Histidine kinase-like ATPase, C-terminal domain"/>
    <property type="match status" value="1"/>
</dbReference>
<evidence type="ECO:0000313" key="3">
    <source>
        <dbReference type="EMBL" id="KAH7317120.1"/>
    </source>
</evidence>
<dbReference type="Proteomes" id="UP000813444">
    <property type="component" value="Unassembled WGS sequence"/>
</dbReference>
<feature type="compositionally biased region" description="Low complexity" evidence="1">
    <location>
        <begin position="1209"/>
        <end position="1223"/>
    </location>
</feature>
<feature type="region of interest" description="Disordered" evidence="1">
    <location>
        <begin position="1191"/>
        <end position="1248"/>
    </location>
</feature>
<accession>A0A8K0SQI5</accession>
<feature type="region of interest" description="Disordered" evidence="1">
    <location>
        <begin position="1"/>
        <end position="22"/>
    </location>
</feature>
<dbReference type="PANTHER" id="PTHR32387">
    <property type="entry name" value="WU:FJ29H11"/>
    <property type="match status" value="1"/>
</dbReference>
<dbReference type="Pfam" id="PF13020">
    <property type="entry name" value="NOV_C"/>
    <property type="match status" value="1"/>
</dbReference>
<name>A0A8K0SQI5_9HYPO</name>
<keyword evidence="4" id="KW-1185">Reference proteome</keyword>
<dbReference type="PANTHER" id="PTHR32387:SF0">
    <property type="entry name" value="PROTEIN NO VEIN"/>
    <property type="match status" value="1"/>
</dbReference>
<reference evidence="3" key="1">
    <citation type="journal article" date="2021" name="Nat. Commun.">
        <title>Genetic determinants of endophytism in the Arabidopsis root mycobiome.</title>
        <authorList>
            <person name="Mesny F."/>
            <person name="Miyauchi S."/>
            <person name="Thiergart T."/>
            <person name="Pickel B."/>
            <person name="Atanasova L."/>
            <person name="Karlsson M."/>
            <person name="Huettel B."/>
            <person name="Barry K.W."/>
            <person name="Haridas S."/>
            <person name="Chen C."/>
            <person name="Bauer D."/>
            <person name="Andreopoulos W."/>
            <person name="Pangilinan J."/>
            <person name="LaButti K."/>
            <person name="Riley R."/>
            <person name="Lipzen A."/>
            <person name="Clum A."/>
            <person name="Drula E."/>
            <person name="Henrissat B."/>
            <person name="Kohler A."/>
            <person name="Grigoriev I.V."/>
            <person name="Martin F.M."/>
            <person name="Hacquard S."/>
        </authorList>
    </citation>
    <scope>NUCLEOTIDE SEQUENCE</scope>
    <source>
        <strain evidence="3">MPI-CAGE-CH-0235</strain>
    </source>
</reference>
<dbReference type="OrthoDB" id="1262810at2759"/>
<feature type="domain" description="Protein NO VEIN C-terminal" evidence="2">
    <location>
        <begin position="1430"/>
        <end position="1483"/>
    </location>
</feature>
<evidence type="ECO:0000313" key="4">
    <source>
        <dbReference type="Proteomes" id="UP000813444"/>
    </source>
</evidence>
<dbReference type="SUPFAM" id="SSF55874">
    <property type="entry name" value="ATPase domain of HSP90 chaperone/DNA topoisomerase II/histidine kinase"/>
    <property type="match status" value="1"/>
</dbReference>
<feature type="compositionally biased region" description="Polar residues" evidence="1">
    <location>
        <begin position="1"/>
        <end position="15"/>
    </location>
</feature>
<dbReference type="EMBL" id="JAGPNK010000008">
    <property type="protein sequence ID" value="KAH7317120.1"/>
    <property type="molecule type" value="Genomic_DNA"/>
</dbReference>
<evidence type="ECO:0000256" key="1">
    <source>
        <dbReference type="SAM" id="MobiDB-lite"/>
    </source>
</evidence>
<dbReference type="InterPro" id="IPR036890">
    <property type="entry name" value="HATPase_C_sf"/>
</dbReference>
<organism evidence="3 4">
    <name type="scientific">Stachybotrys elegans</name>
    <dbReference type="NCBI Taxonomy" id="80388"/>
    <lineage>
        <taxon>Eukaryota</taxon>
        <taxon>Fungi</taxon>
        <taxon>Dikarya</taxon>
        <taxon>Ascomycota</taxon>
        <taxon>Pezizomycotina</taxon>
        <taxon>Sordariomycetes</taxon>
        <taxon>Hypocreomycetidae</taxon>
        <taxon>Hypocreales</taxon>
        <taxon>Stachybotryaceae</taxon>
        <taxon>Stachybotrys</taxon>
    </lineage>
</organism>
<feature type="compositionally biased region" description="Low complexity" evidence="1">
    <location>
        <begin position="1231"/>
        <end position="1246"/>
    </location>
</feature>
<protein>
    <recommendedName>
        <fullName evidence="2">Protein NO VEIN C-terminal domain-containing protein</fullName>
    </recommendedName>
</protein>